<dbReference type="EMBL" id="JALD01000026">
    <property type="protein sequence ID" value="EUD12290.1"/>
    <property type="molecule type" value="Genomic_DNA"/>
</dbReference>
<evidence type="ECO:0000256" key="2">
    <source>
        <dbReference type="ARBA" id="ARBA00009942"/>
    </source>
</evidence>
<reference evidence="4 5" key="1">
    <citation type="submission" date="2014-01" db="EMBL/GenBank/DDBJ databases">
        <authorList>
            <person name="Durkin A.S."/>
            <person name="McCorrison J."/>
            <person name="Torralba M."/>
            <person name="Gillis M."/>
            <person name="Haft D.H."/>
            <person name="Methe B."/>
            <person name="Sutton G."/>
            <person name="Nelson K.E."/>
        </authorList>
    </citation>
    <scope>NUCLEOTIDE SEQUENCE [LARGE SCALE GENOMIC DNA]</scope>
    <source>
        <strain evidence="4 5">205/92</strain>
    </source>
</reference>
<dbReference type="InterPro" id="IPR029039">
    <property type="entry name" value="Flavoprotein-like_sf"/>
</dbReference>
<dbReference type="AlphaFoldDB" id="A0AAV3M9T5"/>
<dbReference type="NCBIfam" id="TIGR00333">
    <property type="entry name" value="nrdI"/>
    <property type="match status" value="1"/>
</dbReference>
<dbReference type="HAMAP" id="MF_00128">
    <property type="entry name" value="NrdI"/>
    <property type="match status" value="1"/>
</dbReference>
<accession>A0AAV3M9T5</accession>
<comment type="caution">
    <text evidence="4">The sequence shown here is derived from an EMBL/GenBank/DDBJ whole genome shotgun (WGS) entry which is preliminary data.</text>
</comment>
<protein>
    <recommendedName>
        <fullName evidence="3">Protein NrdI</fullName>
    </recommendedName>
</protein>
<dbReference type="PANTHER" id="PTHR37297:SF1">
    <property type="entry name" value="PROTEIN NRDI"/>
    <property type="match status" value="1"/>
</dbReference>
<dbReference type="PANTHER" id="PTHR37297">
    <property type="entry name" value="PROTEIN NRDI"/>
    <property type="match status" value="1"/>
</dbReference>
<comment type="function">
    <text evidence="1 3">Probably involved in ribonucleotide reductase function.</text>
</comment>
<evidence type="ECO:0000313" key="5">
    <source>
        <dbReference type="Proteomes" id="UP000022311"/>
    </source>
</evidence>
<proteinExistence type="inferred from homology"/>
<dbReference type="RefSeq" id="WP_036960176.1">
    <property type="nucleotide sequence ID" value="NZ_JALD01000026.1"/>
</dbReference>
<evidence type="ECO:0000256" key="3">
    <source>
        <dbReference type="HAMAP-Rule" id="MF_00128"/>
    </source>
</evidence>
<comment type="similarity">
    <text evidence="2 3">Belongs to the NrdI family.</text>
</comment>
<dbReference type="Proteomes" id="UP000022311">
    <property type="component" value="Unassembled WGS sequence"/>
</dbReference>
<evidence type="ECO:0000256" key="1">
    <source>
        <dbReference type="ARBA" id="ARBA00003999"/>
    </source>
</evidence>
<name>A0AAV3M9T5_9GAMM</name>
<dbReference type="PIRSF" id="PIRSF005087">
    <property type="entry name" value="NrdI"/>
    <property type="match status" value="1"/>
</dbReference>
<organism evidence="4 5">
    <name type="scientific">Providencia alcalifaciens 205/92</name>
    <dbReference type="NCBI Taxonomy" id="1256988"/>
    <lineage>
        <taxon>Bacteria</taxon>
        <taxon>Pseudomonadati</taxon>
        <taxon>Pseudomonadota</taxon>
        <taxon>Gammaproteobacteria</taxon>
        <taxon>Enterobacterales</taxon>
        <taxon>Morganellaceae</taxon>
        <taxon>Providencia</taxon>
    </lineage>
</organism>
<dbReference type="Pfam" id="PF07972">
    <property type="entry name" value="Flavodoxin_NdrI"/>
    <property type="match status" value="1"/>
</dbReference>
<dbReference type="GO" id="GO:0010181">
    <property type="term" value="F:FMN binding"/>
    <property type="evidence" value="ECO:0007669"/>
    <property type="project" value="InterPro"/>
</dbReference>
<dbReference type="SUPFAM" id="SSF52218">
    <property type="entry name" value="Flavoproteins"/>
    <property type="match status" value="1"/>
</dbReference>
<evidence type="ECO:0000313" key="4">
    <source>
        <dbReference type="EMBL" id="EUD12290.1"/>
    </source>
</evidence>
<sequence length="144" mass="15685">MTTQPLIYFSSHSGSCHRFVEKLQLPATRIPIGHLPENAILATQPYVLLLPTYGGGSSHGAVPKEVVHFLNIPTNRALIRGVIAAGNTNFGEAYALAGSIIAQKCAIPFLYRFELLGTERDVQSVKQGLKTFWESAHTKEPING</sequence>
<dbReference type="InterPro" id="IPR004465">
    <property type="entry name" value="RNR_NrdI"/>
</dbReference>
<dbReference type="Gene3D" id="3.40.50.360">
    <property type="match status" value="1"/>
</dbReference>
<dbReference type="InterPro" id="IPR020852">
    <property type="entry name" value="RNR_Ib_NrdI_bac"/>
</dbReference>
<gene>
    <name evidence="3 4" type="primary">nrdI</name>
    <name evidence="4" type="ORF">HMPREF1563_3031</name>
</gene>